<dbReference type="Gene3D" id="3.40.1810.10">
    <property type="entry name" value="Transcription factor, MADS-box"/>
    <property type="match status" value="1"/>
</dbReference>
<evidence type="ECO:0000313" key="9">
    <source>
        <dbReference type="EMBL" id="BBN69862.1"/>
    </source>
</evidence>
<dbReference type="GO" id="GO:0000978">
    <property type="term" value="F:RNA polymerase II cis-regulatory region sequence-specific DNA binding"/>
    <property type="evidence" value="ECO:0007669"/>
    <property type="project" value="TreeGrafter"/>
</dbReference>
<evidence type="ECO:0000256" key="4">
    <source>
        <dbReference type="ARBA" id="ARBA00023163"/>
    </source>
</evidence>
<evidence type="ECO:0000256" key="5">
    <source>
        <dbReference type="ARBA" id="ARBA00023242"/>
    </source>
</evidence>
<comment type="subcellular location">
    <subcellularLocation>
        <location evidence="1">Nucleus</location>
    </subcellularLocation>
</comment>
<dbReference type="GO" id="GO:0019432">
    <property type="term" value="P:triglyceride biosynthetic process"/>
    <property type="evidence" value="ECO:0007669"/>
    <property type="project" value="UniProtKB-ARBA"/>
</dbReference>
<keyword evidence="7" id="KW-0732">Signal</keyword>
<feature type="chain" id="PRO_5023819001" evidence="7">
    <location>
        <begin position="23"/>
        <end position="314"/>
    </location>
</feature>
<dbReference type="SUPFAM" id="SSF55455">
    <property type="entry name" value="SRF-like"/>
    <property type="match status" value="1"/>
</dbReference>
<dbReference type="InterPro" id="IPR036879">
    <property type="entry name" value="TF_MADSbox_sf"/>
</dbReference>
<organism evidence="9">
    <name type="scientific">Prunus dulcis</name>
    <name type="common">Almond</name>
    <name type="synonym">Amygdalus dulcis</name>
    <dbReference type="NCBI Taxonomy" id="3755"/>
    <lineage>
        <taxon>Eukaryota</taxon>
        <taxon>Viridiplantae</taxon>
        <taxon>Streptophyta</taxon>
        <taxon>Embryophyta</taxon>
        <taxon>Tracheophyta</taxon>
        <taxon>Spermatophyta</taxon>
        <taxon>Magnoliopsida</taxon>
        <taxon>eudicotyledons</taxon>
        <taxon>Gunneridae</taxon>
        <taxon>Pentapetalae</taxon>
        <taxon>rosids</taxon>
        <taxon>fabids</taxon>
        <taxon>Rosales</taxon>
        <taxon>Rosaceae</taxon>
        <taxon>Amygdaloideae</taxon>
        <taxon>Amygdaleae</taxon>
        <taxon>Prunus</taxon>
    </lineage>
</organism>
<feature type="domain" description="MADS-box" evidence="8">
    <location>
        <begin position="139"/>
        <end position="194"/>
    </location>
</feature>
<feature type="signal peptide" evidence="7">
    <location>
        <begin position="1"/>
        <end position="22"/>
    </location>
</feature>
<dbReference type="PROSITE" id="PS50066">
    <property type="entry name" value="MADS_BOX_2"/>
    <property type="match status" value="1"/>
</dbReference>
<dbReference type="Pfam" id="PF00319">
    <property type="entry name" value="SRF-TF"/>
    <property type="match status" value="1"/>
</dbReference>
<keyword evidence="6" id="KW-0472">Membrane</keyword>
<evidence type="ECO:0000256" key="6">
    <source>
        <dbReference type="SAM" id="Phobius"/>
    </source>
</evidence>
<keyword evidence="6" id="KW-1133">Transmembrane helix</keyword>
<name>A0A5H2XSS8_PRUDU</name>
<dbReference type="SMART" id="SM00432">
    <property type="entry name" value="MADS"/>
    <property type="match status" value="1"/>
</dbReference>
<dbReference type="AlphaFoldDB" id="A0A5H2XSS8"/>
<proteinExistence type="predicted"/>
<evidence type="ECO:0000256" key="2">
    <source>
        <dbReference type="ARBA" id="ARBA00023015"/>
    </source>
</evidence>
<evidence type="ECO:0000256" key="7">
    <source>
        <dbReference type="SAM" id="SignalP"/>
    </source>
</evidence>
<evidence type="ECO:0000256" key="1">
    <source>
        <dbReference type="ARBA" id="ARBA00004123"/>
    </source>
</evidence>
<dbReference type="PRINTS" id="PR00404">
    <property type="entry name" value="MADSDOMAIN"/>
</dbReference>
<evidence type="ECO:0000256" key="3">
    <source>
        <dbReference type="ARBA" id="ARBA00023125"/>
    </source>
</evidence>
<protein>
    <submittedName>
        <fullName evidence="9">AGAMOUS-like 62</fullName>
    </submittedName>
</protein>
<keyword evidence="6" id="KW-0812">Transmembrane</keyword>
<accession>A0A5H2XSS8</accession>
<dbReference type="PANTHER" id="PTHR11945:SF776">
    <property type="entry name" value="AGAMOUS-LIKE 50-RELATED"/>
    <property type="match status" value="1"/>
</dbReference>
<dbReference type="EMBL" id="AP021547">
    <property type="protein sequence ID" value="BBN69862.1"/>
    <property type="molecule type" value="Genomic_DNA"/>
</dbReference>
<gene>
    <name evidence="9" type="ORF">Prudu_1210S000100</name>
</gene>
<dbReference type="GO" id="GO:0005634">
    <property type="term" value="C:nucleus"/>
    <property type="evidence" value="ECO:0007669"/>
    <property type="project" value="UniProtKB-SubCell"/>
</dbReference>
<feature type="transmembrane region" description="Helical" evidence="6">
    <location>
        <begin position="64"/>
        <end position="90"/>
    </location>
</feature>
<dbReference type="GO" id="GO:0004144">
    <property type="term" value="F:diacylglycerol O-acyltransferase activity"/>
    <property type="evidence" value="ECO:0007669"/>
    <property type="project" value="UniProtKB-ARBA"/>
</dbReference>
<dbReference type="GO" id="GO:0005789">
    <property type="term" value="C:endoplasmic reticulum membrane"/>
    <property type="evidence" value="ECO:0007669"/>
    <property type="project" value="UniProtKB-SubCell"/>
</dbReference>
<dbReference type="InterPro" id="IPR002100">
    <property type="entry name" value="TF_MADSbox"/>
</dbReference>
<keyword evidence="5" id="KW-0539">Nucleus</keyword>
<reference evidence="9" key="1">
    <citation type="journal article" date="2019" name="Science">
        <title>Mutation of a bHLH transcription factor allowed almond domestication.</title>
        <authorList>
            <person name="Sanchez-Perez R."/>
            <person name="Pavan S."/>
            <person name="Mazzeo R."/>
            <person name="Moldovan C."/>
            <person name="Aiese Cigliano R."/>
            <person name="Del Cueto J."/>
            <person name="Ricciardi F."/>
            <person name="Lotti C."/>
            <person name="Ricciardi L."/>
            <person name="Dicenta F."/>
            <person name="Lopez-Marques R.L."/>
            <person name="Lindberg Moller B."/>
        </authorList>
    </citation>
    <scope>NUCLEOTIDE SEQUENCE</scope>
</reference>
<keyword evidence="4" id="KW-0804">Transcription</keyword>
<keyword evidence="2" id="KW-0805">Transcription regulation</keyword>
<evidence type="ECO:0000259" key="8">
    <source>
        <dbReference type="PROSITE" id="PS50066"/>
    </source>
</evidence>
<dbReference type="GO" id="GO:0046983">
    <property type="term" value="F:protein dimerization activity"/>
    <property type="evidence" value="ECO:0007669"/>
    <property type="project" value="InterPro"/>
</dbReference>
<dbReference type="GO" id="GO:0000981">
    <property type="term" value="F:DNA-binding transcription factor activity, RNA polymerase II-specific"/>
    <property type="evidence" value="ECO:0007669"/>
    <property type="project" value="TreeGrafter"/>
</dbReference>
<sequence>MEHRKAWTVTPMLLIVMICSNAAKNGGDEEEREAIFKAEKNSVQSLHTFGFGHMAGDYPFQRDFGLFAILSLPLSKALLVIGLLLLFMIIPVDDKSKIGRSLSRYICKHACAYFPVTLYAEDIHAFDPNRSYAMVRKSKGRQKVEMVKMANESNLQVTFSKRRSGLFKKASELCTLCGAEVAIIVFSPGRKLIEAHRNANVRELNGELTQISNQLEVEKKRGDELNQVKKVTQAQCWWEGPLEGMEMSQLEQLKTSLEELKKNVARQADRVLIQNTNPSQFFVGSSSSHPNVGFNGNHIYVRYINGNQTRGERG</sequence>
<dbReference type="CDD" id="cd00120">
    <property type="entry name" value="MADS"/>
    <property type="match status" value="1"/>
</dbReference>
<dbReference type="PANTHER" id="PTHR11945">
    <property type="entry name" value="MADS BOX PROTEIN"/>
    <property type="match status" value="1"/>
</dbReference>
<keyword evidence="3" id="KW-0238">DNA-binding</keyword>